<sequence length="170" mass="17390">MSQNLNPDAVSDGREFAGHVKPSEPLMTGGHQLGKKVGNDAVPEFNAQTLPAGTAPASKTFQPNPDVNNQKMYHQASDTLQGATSADVHTGLGHPGQGQTSSELHDGSRVGQGLAGLAANVKDQQSGGSIETLKDDPKHAAQRNLGNVPTGQRGTAGGPPAEEKEPSSAA</sequence>
<feature type="compositionally biased region" description="Basic and acidic residues" evidence="1">
    <location>
        <begin position="161"/>
        <end position="170"/>
    </location>
</feature>
<dbReference type="EMBL" id="CAJRGZ010000015">
    <property type="protein sequence ID" value="CAG5143434.1"/>
    <property type="molecule type" value="Genomic_DNA"/>
</dbReference>
<protein>
    <submittedName>
        <fullName evidence="2">Uncharacterized protein</fullName>
    </submittedName>
</protein>
<dbReference type="Proteomes" id="UP000676310">
    <property type="component" value="Unassembled WGS sequence"/>
</dbReference>
<comment type="caution">
    <text evidence="2">The sequence shown here is derived from an EMBL/GenBank/DDBJ whole genome shotgun (WGS) entry which is preliminary data.</text>
</comment>
<reference evidence="2" key="1">
    <citation type="submission" date="2021-05" db="EMBL/GenBank/DDBJ databases">
        <authorList>
            <person name="Stam R."/>
        </authorList>
    </citation>
    <scope>NUCLEOTIDE SEQUENCE</scope>
    <source>
        <strain evidence="2">CS162</strain>
    </source>
</reference>
<accession>A0A8J2HWG2</accession>
<dbReference type="AlphaFoldDB" id="A0A8J2HWG2"/>
<organism evidence="2 3">
    <name type="scientific">Alternaria atra</name>
    <dbReference type="NCBI Taxonomy" id="119953"/>
    <lineage>
        <taxon>Eukaryota</taxon>
        <taxon>Fungi</taxon>
        <taxon>Dikarya</taxon>
        <taxon>Ascomycota</taxon>
        <taxon>Pezizomycotina</taxon>
        <taxon>Dothideomycetes</taxon>
        <taxon>Pleosporomycetidae</taxon>
        <taxon>Pleosporales</taxon>
        <taxon>Pleosporineae</taxon>
        <taxon>Pleosporaceae</taxon>
        <taxon>Alternaria</taxon>
        <taxon>Alternaria sect. Ulocladioides</taxon>
    </lineage>
</organism>
<feature type="compositionally biased region" description="Basic and acidic residues" evidence="1">
    <location>
        <begin position="11"/>
        <end position="22"/>
    </location>
</feature>
<dbReference type="RefSeq" id="XP_043164880.1">
    <property type="nucleotide sequence ID" value="XM_043308945.1"/>
</dbReference>
<feature type="region of interest" description="Disordered" evidence="1">
    <location>
        <begin position="1"/>
        <end position="170"/>
    </location>
</feature>
<evidence type="ECO:0000256" key="1">
    <source>
        <dbReference type="SAM" id="MobiDB-lite"/>
    </source>
</evidence>
<evidence type="ECO:0000313" key="3">
    <source>
        <dbReference type="Proteomes" id="UP000676310"/>
    </source>
</evidence>
<dbReference type="GeneID" id="67012673"/>
<feature type="compositionally biased region" description="Polar residues" evidence="1">
    <location>
        <begin position="46"/>
        <end position="84"/>
    </location>
</feature>
<dbReference type="OrthoDB" id="3260716at2759"/>
<feature type="compositionally biased region" description="Polar residues" evidence="1">
    <location>
        <begin position="144"/>
        <end position="153"/>
    </location>
</feature>
<gene>
    <name evidence="2" type="ORF">ALTATR162_LOCUS1349</name>
</gene>
<keyword evidence="3" id="KW-1185">Reference proteome</keyword>
<evidence type="ECO:0000313" key="2">
    <source>
        <dbReference type="EMBL" id="CAG5143434.1"/>
    </source>
</evidence>
<proteinExistence type="predicted"/>
<name>A0A8J2HWG2_9PLEO</name>